<proteinExistence type="predicted"/>
<dbReference type="EMBL" id="CARXXK010000002">
    <property type="protein sequence ID" value="CAI6354989.1"/>
    <property type="molecule type" value="Genomic_DNA"/>
</dbReference>
<evidence type="ECO:0000259" key="1">
    <source>
        <dbReference type="Pfam" id="PF18701"/>
    </source>
</evidence>
<gene>
    <name evidence="2" type="ORF">MEUPH1_LOCUS10900</name>
</gene>
<sequence length="86" mass="9861">MSTVLTWVEACLNSSPITSLSSDPSDLSYLTPGHFLIGDAIAAVPERDETTTFVTPLERWRRITQYSQLLWKRWSTEYLGQLQERV</sequence>
<comment type="caution">
    <text evidence="2">The sequence shown here is derived from an EMBL/GenBank/DDBJ whole genome shotgun (WGS) entry which is preliminary data.</text>
</comment>
<dbReference type="InterPro" id="IPR040676">
    <property type="entry name" value="DUF5641"/>
</dbReference>
<accession>A0AAV0WGI1</accession>
<dbReference type="PANTHER" id="PTHR47331">
    <property type="entry name" value="PHD-TYPE DOMAIN-CONTAINING PROTEIN"/>
    <property type="match status" value="1"/>
</dbReference>
<dbReference type="Proteomes" id="UP001160148">
    <property type="component" value="Unassembled WGS sequence"/>
</dbReference>
<reference evidence="2 3" key="1">
    <citation type="submission" date="2023-01" db="EMBL/GenBank/DDBJ databases">
        <authorList>
            <person name="Whitehead M."/>
        </authorList>
    </citation>
    <scope>NUCLEOTIDE SEQUENCE [LARGE SCALE GENOMIC DNA]</scope>
</reference>
<organism evidence="2 3">
    <name type="scientific">Macrosiphum euphorbiae</name>
    <name type="common">potato aphid</name>
    <dbReference type="NCBI Taxonomy" id="13131"/>
    <lineage>
        <taxon>Eukaryota</taxon>
        <taxon>Metazoa</taxon>
        <taxon>Ecdysozoa</taxon>
        <taxon>Arthropoda</taxon>
        <taxon>Hexapoda</taxon>
        <taxon>Insecta</taxon>
        <taxon>Pterygota</taxon>
        <taxon>Neoptera</taxon>
        <taxon>Paraneoptera</taxon>
        <taxon>Hemiptera</taxon>
        <taxon>Sternorrhyncha</taxon>
        <taxon>Aphidomorpha</taxon>
        <taxon>Aphidoidea</taxon>
        <taxon>Aphididae</taxon>
        <taxon>Macrosiphini</taxon>
        <taxon>Macrosiphum</taxon>
    </lineage>
</organism>
<evidence type="ECO:0000313" key="2">
    <source>
        <dbReference type="EMBL" id="CAI6354989.1"/>
    </source>
</evidence>
<evidence type="ECO:0000313" key="3">
    <source>
        <dbReference type="Proteomes" id="UP001160148"/>
    </source>
</evidence>
<dbReference type="AlphaFoldDB" id="A0AAV0WGI1"/>
<name>A0AAV0WGI1_9HEMI</name>
<feature type="domain" description="DUF5641" evidence="1">
    <location>
        <begin position="58"/>
        <end position="85"/>
    </location>
</feature>
<keyword evidence="3" id="KW-1185">Reference proteome</keyword>
<protein>
    <recommendedName>
        <fullName evidence="1">DUF5641 domain-containing protein</fullName>
    </recommendedName>
</protein>
<dbReference type="Pfam" id="PF18701">
    <property type="entry name" value="DUF5641"/>
    <property type="match status" value="1"/>
</dbReference>